<accession>U2FX68</accession>
<dbReference type="OrthoDB" id="1431348at2"/>
<gene>
    <name evidence="1" type="ORF">SSPSH_002321</name>
</gene>
<keyword evidence="2" id="KW-1185">Reference proteome</keyword>
<dbReference type="Gene3D" id="3.40.50.300">
    <property type="entry name" value="P-loop containing nucleotide triphosphate hydrolases"/>
    <property type="match status" value="1"/>
</dbReference>
<dbReference type="RefSeq" id="WP_006914457.1">
    <property type="nucleotide sequence ID" value="NZ_AFNV02000015.1"/>
</dbReference>
<dbReference type="EMBL" id="AFNV02000015">
    <property type="protein sequence ID" value="ERJ18828.1"/>
    <property type="molecule type" value="Genomic_DNA"/>
</dbReference>
<evidence type="ECO:0000313" key="2">
    <source>
        <dbReference type="Proteomes" id="UP000006242"/>
    </source>
</evidence>
<reference evidence="1 2" key="2">
    <citation type="journal article" date="2013" name="PLoS ONE">
        <title>INDIGO - INtegrated Data Warehouse of MIcrobial GenOmes with Examples from the Red Sea Extremophiles.</title>
        <authorList>
            <person name="Alam I."/>
            <person name="Antunes A."/>
            <person name="Kamau A.A."/>
            <person name="Ba Alawi W."/>
            <person name="Kalkatawi M."/>
            <person name="Stingl U."/>
            <person name="Bajic V.B."/>
        </authorList>
    </citation>
    <scope>NUCLEOTIDE SEQUENCE [LARGE SCALE GENOMIC DNA]</scope>
    <source>
        <strain evidence="1 2">E1L3A</strain>
    </source>
</reference>
<dbReference type="eggNOG" id="ENOG5033FTU">
    <property type="taxonomic scope" value="Bacteria"/>
</dbReference>
<reference evidence="1 2" key="1">
    <citation type="journal article" date="2011" name="J. Bacteriol.">
        <title>Genome sequence of Salinisphaera shabanensis, a gammaproteobacterium from the harsh, variable environment of the brine-seawater interface of the Shaban Deep in the Red Sea.</title>
        <authorList>
            <person name="Antunes A."/>
            <person name="Alam I."/>
            <person name="Bajic V.B."/>
            <person name="Stingl U."/>
        </authorList>
    </citation>
    <scope>NUCLEOTIDE SEQUENCE [LARGE SCALE GENOMIC DNA]</scope>
    <source>
        <strain evidence="1 2">E1L3A</strain>
    </source>
</reference>
<protein>
    <recommendedName>
        <fullName evidence="3">Sulfotransferase protein</fullName>
    </recommendedName>
</protein>
<name>U2FX68_9GAMM</name>
<proteinExistence type="predicted"/>
<evidence type="ECO:0000313" key="1">
    <source>
        <dbReference type="EMBL" id="ERJ18828.1"/>
    </source>
</evidence>
<dbReference type="SUPFAM" id="SSF52540">
    <property type="entry name" value="P-loop containing nucleoside triphosphate hydrolases"/>
    <property type="match status" value="1"/>
</dbReference>
<sequence length="331" mass="37344">MQRNDWQSVRFGLAGGGAVDWAMSHFLRAGNSLVVTGFWRSGTTFLLEQLTQLWRAKPVFEPFQPELAAYRAVLDKIVPANMDRRDTDLYLMPYALDEALAQYVSRGLCYRIVDVRVQRSRSNLSAHGRRPRAVPQIAMQHGLAARPRVVAKFVRGALLVPALRERFGLSVYHIRRRPHGVLASYKSARWNDFQAERIGLRRLLLDIDDGRAAFFEPMAALIDELDKGDANQRLIAYWAFTEKFVDAHAEHYTMIPYEALATGAFDLAERLAHDGVDIRGARPTGFNSSTTSAHRAHLSARERIESWRDSLSTTEISQVDDIVARVGVALP</sequence>
<organism evidence="1 2">
    <name type="scientific">Salinisphaera shabanensis E1L3A</name>
    <dbReference type="NCBI Taxonomy" id="1033802"/>
    <lineage>
        <taxon>Bacteria</taxon>
        <taxon>Pseudomonadati</taxon>
        <taxon>Pseudomonadota</taxon>
        <taxon>Gammaproteobacteria</taxon>
        <taxon>Salinisphaerales</taxon>
        <taxon>Salinisphaeraceae</taxon>
        <taxon>Salinisphaera</taxon>
    </lineage>
</organism>
<evidence type="ECO:0008006" key="3">
    <source>
        <dbReference type="Google" id="ProtNLM"/>
    </source>
</evidence>
<dbReference type="Proteomes" id="UP000006242">
    <property type="component" value="Unassembled WGS sequence"/>
</dbReference>
<dbReference type="AlphaFoldDB" id="U2FX68"/>
<comment type="caution">
    <text evidence="1">The sequence shown here is derived from an EMBL/GenBank/DDBJ whole genome shotgun (WGS) entry which is preliminary data.</text>
</comment>
<dbReference type="InterPro" id="IPR027417">
    <property type="entry name" value="P-loop_NTPase"/>
</dbReference>